<accession>A0A915KYT5</accession>
<evidence type="ECO:0000313" key="2">
    <source>
        <dbReference type="WBParaSite" id="nRc.2.0.1.t43350-RA"/>
    </source>
</evidence>
<proteinExistence type="predicted"/>
<dbReference type="AlphaFoldDB" id="A0A915KYT5"/>
<dbReference type="WBParaSite" id="nRc.2.0.1.t43350-RA">
    <property type="protein sequence ID" value="nRc.2.0.1.t43350-RA"/>
    <property type="gene ID" value="nRc.2.0.1.g43350"/>
</dbReference>
<protein>
    <submittedName>
        <fullName evidence="2">Uncharacterized protein</fullName>
    </submittedName>
</protein>
<organism evidence="1 2">
    <name type="scientific">Romanomermis culicivorax</name>
    <name type="common">Nematode worm</name>
    <dbReference type="NCBI Taxonomy" id="13658"/>
    <lineage>
        <taxon>Eukaryota</taxon>
        <taxon>Metazoa</taxon>
        <taxon>Ecdysozoa</taxon>
        <taxon>Nematoda</taxon>
        <taxon>Enoplea</taxon>
        <taxon>Dorylaimia</taxon>
        <taxon>Mermithida</taxon>
        <taxon>Mermithoidea</taxon>
        <taxon>Mermithidae</taxon>
        <taxon>Romanomermis</taxon>
    </lineage>
</organism>
<evidence type="ECO:0000313" key="1">
    <source>
        <dbReference type="Proteomes" id="UP000887565"/>
    </source>
</evidence>
<reference evidence="2" key="1">
    <citation type="submission" date="2022-11" db="UniProtKB">
        <authorList>
            <consortium name="WormBaseParasite"/>
        </authorList>
    </citation>
    <scope>IDENTIFICATION</scope>
</reference>
<keyword evidence="1" id="KW-1185">Reference proteome</keyword>
<sequence length="285" mass="31373">MAPDMKSFQFAVPMPADSTAFSYPRYLQLAFPNGMMFVFETFTATPEDWTALFSLVDGDHTIVNSLDGADNWAGIYALLGTQFRTDHQKKNKDLIVKGIHFDAYHLHSEVYNTPTFFPHDSLNAAEIDQLAETLIAAFHNIALTDVLPPDAIDKAIRRYRPPMLSMLTMEIDRLHQPVAMRCGNSKTIVSLKKPTENGVQGSITAGAPDGCGTSHFVFHIEPPDSHILAAYHPNVCPVNHCPTHHVAAPCGPNVGSDHRTHSAAIGHCYMSGTWSPPPGWYCVAF</sequence>
<dbReference type="Proteomes" id="UP000887565">
    <property type="component" value="Unplaced"/>
</dbReference>
<name>A0A915KYT5_ROMCU</name>